<dbReference type="GO" id="GO:0007165">
    <property type="term" value="P:signal transduction"/>
    <property type="evidence" value="ECO:0007669"/>
    <property type="project" value="InterPro"/>
</dbReference>
<dbReference type="InterPro" id="IPR002545">
    <property type="entry name" value="CheW-lke_dom"/>
</dbReference>
<sequence length="182" mass="20497">MANTLIESPFQWLQDIERLTKQRAKGLPRQLNVEKIWRGIGFRLGKTYLVTLMQEIREILPCRDRLARVPGAKSWVKGLANIRGSLLPVIDLNDCLGGEGITINNHTRMLIINQAGFTAGLLVDEVIGIKAFLEHDKDPNTPCNVARIAPFANGLFTYDKITWTVFDIEKLVQNDLFLKAAL</sequence>
<evidence type="ECO:0000259" key="1">
    <source>
        <dbReference type="PROSITE" id="PS50851"/>
    </source>
</evidence>
<dbReference type="Proteomes" id="UP000030428">
    <property type="component" value="Unassembled WGS sequence"/>
</dbReference>
<dbReference type="PANTHER" id="PTHR22617">
    <property type="entry name" value="CHEMOTAXIS SENSOR HISTIDINE KINASE-RELATED"/>
    <property type="match status" value="1"/>
</dbReference>
<dbReference type="PROSITE" id="PS50851">
    <property type="entry name" value="CHEW"/>
    <property type="match status" value="1"/>
</dbReference>
<dbReference type="EMBL" id="JSZA02000072">
    <property type="protein sequence ID" value="TGO02827.1"/>
    <property type="molecule type" value="Genomic_DNA"/>
</dbReference>
<reference evidence="2 3" key="1">
    <citation type="journal article" date="2016" name="Front. Microbiol.">
        <title>Single-Cell (Meta-)Genomics of a Dimorphic Candidatus Thiomargarita nelsonii Reveals Genomic Plasticity.</title>
        <authorList>
            <person name="Flood B.E."/>
            <person name="Fliss P."/>
            <person name="Jones D.S."/>
            <person name="Dick G.J."/>
            <person name="Jain S."/>
            <person name="Kaster A.K."/>
            <person name="Winkel M."/>
            <person name="Mussmann M."/>
            <person name="Bailey J."/>
        </authorList>
    </citation>
    <scope>NUCLEOTIDE SEQUENCE [LARGE SCALE GENOMIC DNA]</scope>
    <source>
        <strain evidence="2">Hydrate Ridge</strain>
    </source>
</reference>
<dbReference type="SUPFAM" id="SSF50341">
    <property type="entry name" value="CheW-like"/>
    <property type="match status" value="1"/>
</dbReference>
<dbReference type="InterPro" id="IPR039315">
    <property type="entry name" value="CheW"/>
</dbReference>
<name>A0A4E0QPG6_9GAMM</name>
<dbReference type="PANTHER" id="PTHR22617:SF43">
    <property type="entry name" value="PROTEIN PILI"/>
    <property type="match status" value="1"/>
</dbReference>
<dbReference type="SMART" id="SM00260">
    <property type="entry name" value="CheW"/>
    <property type="match status" value="1"/>
</dbReference>
<dbReference type="AlphaFoldDB" id="A0A4E0QPG6"/>
<evidence type="ECO:0000313" key="2">
    <source>
        <dbReference type="EMBL" id="TGO02827.1"/>
    </source>
</evidence>
<accession>A0A4E0QPG6</accession>
<keyword evidence="3" id="KW-1185">Reference proteome</keyword>
<dbReference type="InterPro" id="IPR036061">
    <property type="entry name" value="CheW-like_dom_sf"/>
</dbReference>
<evidence type="ECO:0000313" key="3">
    <source>
        <dbReference type="Proteomes" id="UP000030428"/>
    </source>
</evidence>
<dbReference type="Gene3D" id="2.40.50.180">
    <property type="entry name" value="CheA-289, Domain 4"/>
    <property type="match status" value="1"/>
</dbReference>
<gene>
    <name evidence="2" type="ORF">PN36_18335</name>
</gene>
<comment type="caution">
    <text evidence="2">The sequence shown here is derived from an EMBL/GenBank/DDBJ whole genome shotgun (WGS) entry which is preliminary data.</text>
</comment>
<feature type="domain" description="CheW-like" evidence="1">
    <location>
        <begin position="36"/>
        <end position="177"/>
    </location>
</feature>
<proteinExistence type="predicted"/>
<dbReference type="GO" id="GO:0006935">
    <property type="term" value="P:chemotaxis"/>
    <property type="evidence" value="ECO:0007669"/>
    <property type="project" value="InterPro"/>
</dbReference>
<protein>
    <recommendedName>
        <fullName evidence="1">CheW-like domain-containing protein</fullName>
    </recommendedName>
</protein>
<dbReference type="Pfam" id="PF01584">
    <property type="entry name" value="CheW"/>
    <property type="match status" value="1"/>
</dbReference>
<dbReference type="Gene3D" id="2.30.30.40">
    <property type="entry name" value="SH3 Domains"/>
    <property type="match status" value="1"/>
</dbReference>
<dbReference type="GO" id="GO:0005829">
    <property type="term" value="C:cytosol"/>
    <property type="evidence" value="ECO:0007669"/>
    <property type="project" value="TreeGrafter"/>
</dbReference>
<organism evidence="2 3">
    <name type="scientific">Candidatus Thiomargarita nelsonii</name>
    <dbReference type="NCBI Taxonomy" id="1003181"/>
    <lineage>
        <taxon>Bacteria</taxon>
        <taxon>Pseudomonadati</taxon>
        <taxon>Pseudomonadota</taxon>
        <taxon>Gammaproteobacteria</taxon>
        <taxon>Thiotrichales</taxon>
        <taxon>Thiotrichaceae</taxon>
        <taxon>Thiomargarita</taxon>
    </lineage>
</organism>